<dbReference type="EMBL" id="JARJCN010000056">
    <property type="protein sequence ID" value="KAJ7080169.1"/>
    <property type="molecule type" value="Genomic_DNA"/>
</dbReference>
<feature type="non-terminal residue" evidence="4">
    <location>
        <position position="1"/>
    </location>
</feature>
<name>A0AAD6XK14_9AGAR</name>
<proteinExistence type="inferred from homology"/>
<dbReference type="Gene3D" id="6.10.20.40">
    <property type="entry name" value="TEA/ATTS domain"/>
    <property type="match status" value="1"/>
</dbReference>
<evidence type="ECO:0000259" key="3">
    <source>
        <dbReference type="PROSITE" id="PS51088"/>
    </source>
</evidence>
<dbReference type="InterPro" id="IPR000818">
    <property type="entry name" value="TEA/ATTS_dom"/>
</dbReference>
<reference evidence="4" key="1">
    <citation type="submission" date="2023-03" db="EMBL/GenBank/DDBJ databases">
        <title>Massive genome expansion in bonnet fungi (Mycena s.s.) driven by repeated elements and novel gene families across ecological guilds.</title>
        <authorList>
            <consortium name="Lawrence Berkeley National Laboratory"/>
            <person name="Harder C.B."/>
            <person name="Miyauchi S."/>
            <person name="Viragh M."/>
            <person name="Kuo A."/>
            <person name="Thoen E."/>
            <person name="Andreopoulos B."/>
            <person name="Lu D."/>
            <person name="Skrede I."/>
            <person name="Drula E."/>
            <person name="Henrissat B."/>
            <person name="Morin E."/>
            <person name="Kohler A."/>
            <person name="Barry K."/>
            <person name="LaButti K."/>
            <person name="Morin E."/>
            <person name="Salamov A."/>
            <person name="Lipzen A."/>
            <person name="Mereny Z."/>
            <person name="Hegedus B."/>
            <person name="Baldrian P."/>
            <person name="Stursova M."/>
            <person name="Weitz H."/>
            <person name="Taylor A."/>
            <person name="Grigoriev I.V."/>
            <person name="Nagy L.G."/>
            <person name="Martin F."/>
            <person name="Kauserud H."/>
        </authorList>
    </citation>
    <scope>NUCLEOTIDE SEQUENCE</scope>
    <source>
        <strain evidence="4">CBHHK173m</strain>
    </source>
</reference>
<dbReference type="Proteomes" id="UP001222325">
    <property type="component" value="Unassembled WGS sequence"/>
</dbReference>
<comment type="similarity">
    <text evidence="1">Belongs to the TEC1 family.</text>
</comment>
<accession>A0AAD6XK14</accession>
<organism evidence="4 5">
    <name type="scientific">Mycena belliarum</name>
    <dbReference type="NCBI Taxonomy" id="1033014"/>
    <lineage>
        <taxon>Eukaryota</taxon>
        <taxon>Fungi</taxon>
        <taxon>Dikarya</taxon>
        <taxon>Basidiomycota</taxon>
        <taxon>Agaricomycotina</taxon>
        <taxon>Agaricomycetes</taxon>
        <taxon>Agaricomycetidae</taxon>
        <taxon>Agaricales</taxon>
        <taxon>Marasmiineae</taxon>
        <taxon>Mycenaceae</taxon>
        <taxon>Mycena</taxon>
    </lineage>
</organism>
<gene>
    <name evidence="4" type="ORF">B0H15DRAFT_787415</name>
</gene>
<dbReference type="PROSITE" id="PS51088">
    <property type="entry name" value="TEA_2"/>
    <property type="match status" value="1"/>
</dbReference>
<protein>
    <recommendedName>
        <fullName evidence="3">TEA domain-containing protein</fullName>
    </recommendedName>
</protein>
<dbReference type="GO" id="GO:0003700">
    <property type="term" value="F:DNA-binding transcription factor activity"/>
    <property type="evidence" value="ECO:0007669"/>
    <property type="project" value="InterPro"/>
</dbReference>
<feature type="domain" description="TEA" evidence="3">
    <location>
        <begin position="1"/>
        <end position="57"/>
    </location>
</feature>
<evidence type="ECO:0000256" key="1">
    <source>
        <dbReference type="ARBA" id="ARBA00008421"/>
    </source>
</evidence>
<sequence>GLENYVPDDSRETRVLGRYRGRNRFISDYIYNRTGERRSNKQVGSRLQQLRHTSTDPRRELYLRLSAYLIRHPVLHLLDPVRPLTHTHPSTIPAAPADSMLPVSTIPSVISISIPILPRHLSHSRSDSIWTPSQVHSDNALQITSHPRDLHCIAPTVTFLSSCPIIAESWATVSIAEQIVHLESTPLQIPLHTSGSAQGSGFLYGTSLVPSYWSTIRDSQGMHSASRKSESSSTCSQTRVSSLFLRRSSGNKIQLLYFRLDINLYISRAPVAACKCRANGCR</sequence>
<evidence type="ECO:0000313" key="4">
    <source>
        <dbReference type="EMBL" id="KAJ7080169.1"/>
    </source>
</evidence>
<comment type="caution">
    <text evidence="4">The sequence shown here is derived from an EMBL/GenBank/DDBJ whole genome shotgun (WGS) entry which is preliminary data.</text>
</comment>
<evidence type="ECO:0000313" key="5">
    <source>
        <dbReference type="Proteomes" id="UP001222325"/>
    </source>
</evidence>
<evidence type="ECO:0000256" key="2">
    <source>
        <dbReference type="PROSITE-ProRule" id="PRU00505"/>
    </source>
</evidence>
<dbReference type="InterPro" id="IPR038096">
    <property type="entry name" value="TEA/ATTS_sf"/>
</dbReference>
<dbReference type="AlphaFoldDB" id="A0AAD6XK14"/>
<keyword evidence="5" id="KW-1185">Reference proteome</keyword>
<dbReference type="Pfam" id="PF01285">
    <property type="entry name" value="TEA"/>
    <property type="match status" value="1"/>
</dbReference>
<feature type="DNA-binding region" description="TEA" evidence="2">
    <location>
        <begin position="1"/>
        <end position="57"/>
    </location>
</feature>